<sequence length="804" mass="89495">MVFQKLRAAWQRFKKGLTKKKDVVVITSSIGTSTDVAIPVDYEVINASEIPFLQKFLLKIQDDIKIEKAEQQRLRLEMAVVAFDIKQIKASIASKKGDKRAKEEARGVAALQVNVVQVKLQEEIPILEPELKNPFPGGENTWTDDGDSLSIVSWSDTTSITRFSTSPRSQCNSSSLTVVTELSQSVSGFFSPREISSARSSLSDCSIEFLNDGLGNSKNYSCKSVELSISTCELYTGPSHSPRFCDRSDKRSWLGVSPSPSLSYGKNSRDSRTSMIPASSPGLDYNINLPTDGPDYRRSQSVELKLSPFEVHAPTMSGFSRSPRFSRNQLSIKSRQEISHSTAEWPTIEFMFETKTNPVEEILSCSSLDFNTCKSVAGSLRQKDIVSVTSPVIDDDFKFPINRPDDCRGESRQQNPNPCEPHTPIISCSSRSLRTYSYQSGKESWREVSQSTMKEESSVNLKTQEIGPLLNFTPFDLPRQRRVECYSNHFMNSEREQIMGKESRLPNPVWPSVSPKDHQQVLPYTSHINNTCKPVSGSLSSSDFTPSSRLGINYGSQTGINYPTAGPDYFRSQSVGLFPHMDLAYGKSRTLNDGNTTDLNGPSHRPRSVHDIGIHSLHSSTRPDAGRDKATSEFHINLDFLDEDDDQSRVGSVQNLSVRSRHPSTRQDAGRDKATSEFHINLDFLDEDDDQSRVGSVQNLSVRSRHPSTRQDAGRDKATLDNRINNLDFLDNDDDGMSDGHYMHALHAQRTVEYCESPDIVYRPPRPSMVTYARIGESGDTCTCSAPHSHTGASGTNGMTSVED</sequence>
<feature type="region of interest" description="Disordered" evidence="1">
    <location>
        <begin position="695"/>
        <end position="716"/>
    </location>
</feature>
<comment type="caution">
    <text evidence="2">The sequence shown here is derived from an EMBL/GenBank/DDBJ whole genome shotgun (WGS) entry which is preliminary data.</text>
</comment>
<dbReference type="Proteomes" id="UP000749559">
    <property type="component" value="Unassembled WGS sequence"/>
</dbReference>
<dbReference type="EMBL" id="CAIIXF020000002">
    <property type="protein sequence ID" value="CAH1776697.1"/>
    <property type="molecule type" value="Genomic_DNA"/>
</dbReference>
<feature type="region of interest" description="Disordered" evidence="1">
    <location>
        <begin position="589"/>
        <end position="628"/>
    </location>
</feature>
<keyword evidence="3" id="KW-1185">Reference proteome</keyword>
<evidence type="ECO:0000313" key="2">
    <source>
        <dbReference type="EMBL" id="CAH1776697.1"/>
    </source>
</evidence>
<feature type="compositionally biased region" description="Polar residues" evidence="1">
    <location>
        <begin position="649"/>
        <end position="658"/>
    </location>
</feature>
<evidence type="ECO:0000256" key="1">
    <source>
        <dbReference type="SAM" id="MobiDB-lite"/>
    </source>
</evidence>
<proteinExistence type="predicted"/>
<dbReference type="AlphaFoldDB" id="A0A8J1TF26"/>
<feature type="compositionally biased region" description="Polar residues" evidence="1">
    <location>
        <begin position="589"/>
        <end position="600"/>
    </location>
</feature>
<organism evidence="2 3">
    <name type="scientific">Owenia fusiformis</name>
    <name type="common">Polychaete worm</name>
    <dbReference type="NCBI Taxonomy" id="6347"/>
    <lineage>
        <taxon>Eukaryota</taxon>
        <taxon>Metazoa</taxon>
        <taxon>Spiralia</taxon>
        <taxon>Lophotrochozoa</taxon>
        <taxon>Annelida</taxon>
        <taxon>Polychaeta</taxon>
        <taxon>Sedentaria</taxon>
        <taxon>Canalipalpata</taxon>
        <taxon>Sabellida</taxon>
        <taxon>Oweniida</taxon>
        <taxon>Oweniidae</taxon>
        <taxon>Owenia</taxon>
    </lineage>
</organism>
<feature type="region of interest" description="Disordered" evidence="1">
    <location>
        <begin position="647"/>
        <end position="674"/>
    </location>
</feature>
<reference evidence="2" key="1">
    <citation type="submission" date="2022-03" db="EMBL/GenBank/DDBJ databases">
        <authorList>
            <person name="Martin C."/>
        </authorList>
    </citation>
    <scope>NUCLEOTIDE SEQUENCE</scope>
</reference>
<accession>A0A8J1TF26</accession>
<protein>
    <submittedName>
        <fullName evidence="2">Uncharacterized protein</fullName>
    </submittedName>
</protein>
<name>A0A8J1TF26_OWEFU</name>
<gene>
    <name evidence="2" type="ORF">OFUS_LOCUS3849</name>
</gene>
<evidence type="ECO:0000313" key="3">
    <source>
        <dbReference type="Proteomes" id="UP000749559"/>
    </source>
</evidence>